<comment type="caution">
    <text evidence="11">The sequence shown here is derived from an EMBL/GenBank/DDBJ whole genome shotgun (WGS) entry which is preliminary data.</text>
</comment>
<comment type="similarity">
    <text evidence="8">Belongs to the glycosyltransferase 2 family. GtrB subfamily.</text>
</comment>
<keyword evidence="3" id="KW-0328">Glycosyltransferase</keyword>
<dbReference type="GO" id="GO:0016757">
    <property type="term" value="F:glycosyltransferase activity"/>
    <property type="evidence" value="ECO:0007669"/>
    <property type="project" value="UniProtKB-KW"/>
</dbReference>
<evidence type="ECO:0000256" key="6">
    <source>
        <dbReference type="ARBA" id="ARBA00022989"/>
    </source>
</evidence>
<comment type="subcellular location">
    <subcellularLocation>
        <location evidence="1">Cell membrane</location>
        <topology evidence="1">Multi-pass membrane protein</topology>
    </subcellularLocation>
</comment>
<dbReference type="AlphaFoldDB" id="A0A963Z113"/>
<evidence type="ECO:0000256" key="5">
    <source>
        <dbReference type="ARBA" id="ARBA00022692"/>
    </source>
</evidence>
<dbReference type="PANTHER" id="PTHR48090">
    <property type="entry name" value="UNDECAPRENYL-PHOSPHATE 4-DEOXY-4-FORMAMIDO-L-ARABINOSE TRANSFERASE-RELATED"/>
    <property type="match status" value="1"/>
</dbReference>
<dbReference type="GO" id="GO:0005886">
    <property type="term" value="C:plasma membrane"/>
    <property type="evidence" value="ECO:0007669"/>
    <property type="project" value="UniProtKB-SubCell"/>
</dbReference>
<keyword evidence="12" id="KW-1185">Reference proteome</keyword>
<evidence type="ECO:0000256" key="2">
    <source>
        <dbReference type="ARBA" id="ARBA00022475"/>
    </source>
</evidence>
<evidence type="ECO:0000256" key="7">
    <source>
        <dbReference type="ARBA" id="ARBA00023136"/>
    </source>
</evidence>
<evidence type="ECO:0000256" key="8">
    <source>
        <dbReference type="ARBA" id="ARBA00038152"/>
    </source>
</evidence>
<evidence type="ECO:0000256" key="1">
    <source>
        <dbReference type="ARBA" id="ARBA00004651"/>
    </source>
</evidence>
<evidence type="ECO:0000256" key="9">
    <source>
        <dbReference type="SAM" id="Phobius"/>
    </source>
</evidence>
<dbReference type="Pfam" id="PF00535">
    <property type="entry name" value="Glycos_transf_2"/>
    <property type="match status" value="1"/>
</dbReference>
<dbReference type="CDD" id="cd04187">
    <property type="entry name" value="DPM1_like_bac"/>
    <property type="match status" value="1"/>
</dbReference>
<dbReference type="EMBL" id="JAESVA010000003">
    <property type="protein sequence ID" value="MCB8880671.1"/>
    <property type="molecule type" value="Genomic_DNA"/>
</dbReference>
<reference evidence="11 12" key="1">
    <citation type="journal article" date="2021" name="Microorganisms">
        <title>Acidisoma silvae sp. nov. and Acidisomacellulosilytica sp. nov., Two Acidophilic Bacteria Isolated from Decaying Wood, Hydrolyzing Cellulose and Producing Poly-3-hydroxybutyrate.</title>
        <authorList>
            <person name="Mieszkin S."/>
            <person name="Pouder E."/>
            <person name="Uroz S."/>
            <person name="Simon-Colin C."/>
            <person name="Alain K."/>
        </authorList>
    </citation>
    <scope>NUCLEOTIDE SEQUENCE [LARGE SCALE GENOMIC DNA]</scope>
    <source>
        <strain evidence="11 12">HW T5.17</strain>
    </source>
</reference>
<protein>
    <submittedName>
        <fullName evidence="11">Glycosyltransferase family 2 protein</fullName>
    </submittedName>
</protein>
<sequence>MRFGKGIGKRGRGKHNTVTIGLIAGTVSRAGWQRWSLGCYLSFGWWGSVRPWVDYTAISNCLVRSSVAVTERHVSLENPDDAESPLVSIVVPCHNEEDNLALLYERMRDVLDGQGLSWEMVCVNDGSKDSTLAKLIAMQQMDPRVRVFDLSRNFGKEAAMTAGLDQARGSVTIPIDADLQDPPELIPALIAKWREGYEVVNAVREARDGESWVKRSTAHLFYRIINGLSDIEIPRDTGDFRLLSRPALEALRQMPERRRFMKGMFVWVGFRTATVTYRRAGRHAGRTSWNYWRLWNFALEGITSFSQVPLRLASYLGLITAFLSMLYGSFLIVRTIFFGNQVSGYPSIMVAVLFLGGIQLMALGVIGEYVGRIYEETKSRPLYLIRQSWSDPAG</sequence>
<feature type="transmembrane region" description="Helical" evidence="9">
    <location>
        <begin position="345"/>
        <end position="370"/>
    </location>
</feature>
<name>A0A963Z113_9PROT</name>
<dbReference type="InterPro" id="IPR001173">
    <property type="entry name" value="Glyco_trans_2-like"/>
</dbReference>
<keyword evidence="6 9" id="KW-1133">Transmembrane helix</keyword>
<evidence type="ECO:0000313" key="12">
    <source>
        <dbReference type="Proteomes" id="UP000721844"/>
    </source>
</evidence>
<organism evidence="11 12">
    <name type="scientific">Acidisoma cellulosilyticum</name>
    <dbReference type="NCBI Taxonomy" id="2802395"/>
    <lineage>
        <taxon>Bacteria</taxon>
        <taxon>Pseudomonadati</taxon>
        <taxon>Pseudomonadota</taxon>
        <taxon>Alphaproteobacteria</taxon>
        <taxon>Acetobacterales</taxon>
        <taxon>Acidocellaceae</taxon>
        <taxon>Acidisoma</taxon>
    </lineage>
</organism>
<dbReference type="Proteomes" id="UP000721844">
    <property type="component" value="Unassembled WGS sequence"/>
</dbReference>
<evidence type="ECO:0000313" key="11">
    <source>
        <dbReference type="EMBL" id="MCB8880671.1"/>
    </source>
</evidence>
<evidence type="ECO:0000256" key="4">
    <source>
        <dbReference type="ARBA" id="ARBA00022679"/>
    </source>
</evidence>
<accession>A0A963Z113</accession>
<keyword evidence="7 9" id="KW-0472">Membrane</keyword>
<evidence type="ECO:0000259" key="10">
    <source>
        <dbReference type="Pfam" id="PF00535"/>
    </source>
</evidence>
<evidence type="ECO:0000256" key="3">
    <source>
        <dbReference type="ARBA" id="ARBA00022676"/>
    </source>
</evidence>
<keyword evidence="4" id="KW-0808">Transferase</keyword>
<dbReference type="FunFam" id="3.90.550.10:FF:000079">
    <property type="entry name" value="Probable glycosyl transferase"/>
    <property type="match status" value="1"/>
</dbReference>
<dbReference type="InterPro" id="IPR029044">
    <property type="entry name" value="Nucleotide-diphossugar_trans"/>
</dbReference>
<feature type="transmembrane region" description="Helical" evidence="9">
    <location>
        <begin position="312"/>
        <end position="333"/>
    </location>
</feature>
<dbReference type="SUPFAM" id="SSF53448">
    <property type="entry name" value="Nucleotide-diphospho-sugar transferases"/>
    <property type="match status" value="1"/>
</dbReference>
<keyword evidence="2" id="KW-1003">Cell membrane</keyword>
<proteinExistence type="inferred from homology"/>
<dbReference type="Gene3D" id="3.90.550.10">
    <property type="entry name" value="Spore Coat Polysaccharide Biosynthesis Protein SpsA, Chain A"/>
    <property type="match status" value="1"/>
</dbReference>
<dbReference type="InterPro" id="IPR050256">
    <property type="entry name" value="Glycosyltransferase_2"/>
</dbReference>
<gene>
    <name evidence="11" type="ORF">ACELLULO517_10550</name>
</gene>
<feature type="domain" description="Glycosyltransferase 2-like" evidence="10">
    <location>
        <begin position="88"/>
        <end position="251"/>
    </location>
</feature>
<dbReference type="PANTHER" id="PTHR48090:SF1">
    <property type="entry name" value="PROPHAGE BACTOPRENOL GLUCOSYL TRANSFERASE HOMOLOG"/>
    <property type="match status" value="1"/>
</dbReference>
<keyword evidence="5 9" id="KW-0812">Transmembrane</keyword>